<evidence type="ECO:0000313" key="3">
    <source>
        <dbReference type="Proteomes" id="UP000292985"/>
    </source>
</evidence>
<name>A0A6B1U9B6_CITAM</name>
<evidence type="ECO:0000313" key="4">
    <source>
        <dbReference type="Proteomes" id="UP000656723"/>
    </source>
</evidence>
<protein>
    <submittedName>
        <fullName evidence="1">Uncharacterized protein</fullName>
    </submittedName>
</protein>
<dbReference type="Proteomes" id="UP000656723">
    <property type="component" value="Unassembled WGS sequence"/>
</dbReference>
<evidence type="ECO:0000313" key="2">
    <source>
        <dbReference type="EMBL" id="RYT40743.1"/>
    </source>
</evidence>
<comment type="caution">
    <text evidence="1">The sequence shown here is derived from an EMBL/GenBank/DDBJ whole genome shotgun (WGS) entry which is preliminary data.</text>
</comment>
<dbReference type="AlphaFoldDB" id="A0A6B1U9B6"/>
<dbReference type="Proteomes" id="UP000292985">
    <property type="component" value="Unassembled WGS sequence"/>
</dbReference>
<reference evidence="2 3" key="1">
    <citation type="journal article" date="2019" name="Science, e1252229">
        <title>Invertible promoters mediate bacterial phase variation, antibiotic resistance, and host adaptation in the gut.</title>
        <authorList>
            <person name="Jiang X."/>
            <person name="Hall A.B."/>
            <person name="Arthur T.D."/>
            <person name="Plichta D.R."/>
            <person name="Covington C.T."/>
            <person name="Poyet M."/>
            <person name="Crothers J."/>
            <person name="Moses P.L."/>
            <person name="Tolonen A.C."/>
            <person name="Vlamakis H."/>
            <person name="Alm E.J."/>
            <person name="Xavier R.J."/>
        </authorList>
    </citation>
    <scope>NUCLEOTIDE SEQUENCE [LARGE SCALE GENOMIC DNA]</scope>
    <source>
        <strain evidence="2">Ca_0067</strain>
        <strain evidence="3">ca_0067</strain>
    </source>
</reference>
<dbReference type="EMBL" id="RCYA01000016">
    <property type="protein sequence ID" value="RYT40743.1"/>
    <property type="molecule type" value="Genomic_DNA"/>
</dbReference>
<gene>
    <name evidence="2" type="ORF">EAJ18_22390</name>
    <name evidence="1" type="ORF">FOT72_24730</name>
</gene>
<evidence type="ECO:0000313" key="1">
    <source>
        <dbReference type="EMBL" id="MBE0131189.1"/>
    </source>
</evidence>
<keyword evidence="3" id="KW-1185">Reference proteome</keyword>
<proteinExistence type="predicted"/>
<dbReference type="EMBL" id="VKME01000031">
    <property type="protein sequence ID" value="MBE0131189.1"/>
    <property type="molecule type" value="Genomic_DNA"/>
</dbReference>
<reference evidence="1" key="2">
    <citation type="submission" date="2019-07" db="EMBL/GenBank/DDBJ databases">
        <title>KPC-2 carbapenem resistent Enterobacterales isolates from Germany.</title>
        <authorList>
            <person name="Yao Y."/>
            <person name="Falgenhauer L."/>
            <person name="Imirzalioglu C."/>
            <person name="Chakraborty T."/>
        </authorList>
    </citation>
    <scope>NUCLEOTIDE SEQUENCE</scope>
    <source>
        <strain evidence="1">CA13304</strain>
    </source>
</reference>
<sequence length="116" mass="13210">MLNEIRTTGIKPTDSNIYNMCAASSLLITNAANDAMSGQYSGDRMIGDMLLISHDEYRDMVKALIKSNAVIDIKKDPNSFDANFQMKCRASPETYIKKYNEIFRLKMSESDLKNQW</sequence>
<accession>A0A6B1U9B6</accession>
<organism evidence="1 4">
    <name type="scientific">Citrobacter amalonaticus</name>
    <dbReference type="NCBI Taxonomy" id="35703"/>
    <lineage>
        <taxon>Bacteria</taxon>
        <taxon>Pseudomonadati</taxon>
        <taxon>Pseudomonadota</taxon>
        <taxon>Gammaproteobacteria</taxon>
        <taxon>Enterobacterales</taxon>
        <taxon>Enterobacteriaceae</taxon>
        <taxon>Citrobacter</taxon>
    </lineage>
</organism>